<gene>
    <name evidence="2" type="ORF">DN730_15475</name>
</gene>
<evidence type="ECO:0000256" key="1">
    <source>
        <dbReference type="SAM" id="Phobius"/>
    </source>
</evidence>
<evidence type="ECO:0000313" key="3">
    <source>
        <dbReference type="Proteomes" id="UP000254326"/>
    </source>
</evidence>
<dbReference type="Proteomes" id="UP000254326">
    <property type="component" value="Unassembled WGS sequence"/>
</dbReference>
<dbReference type="EMBL" id="QKRA01000008">
    <property type="protein sequence ID" value="RDL43372.1"/>
    <property type="molecule type" value="Genomic_DNA"/>
</dbReference>
<accession>A0A370U6G6</accession>
<comment type="caution">
    <text evidence="2">The sequence shown here is derived from an EMBL/GenBank/DDBJ whole genome shotgun (WGS) entry which is preliminary data.</text>
</comment>
<proteinExistence type="predicted"/>
<protein>
    <recommendedName>
        <fullName evidence="4">Lipopolysaccharide biosynthesis protein</fullName>
    </recommendedName>
</protein>
<reference evidence="2 3" key="1">
    <citation type="submission" date="2018-06" db="EMBL/GenBank/DDBJ databases">
        <title>Marinomonas sp. YLB-05 draft genome sequence.</title>
        <authorList>
            <person name="Yu L."/>
            <person name="Tang X."/>
        </authorList>
    </citation>
    <scope>NUCLEOTIDE SEQUENCE [LARGE SCALE GENOMIC DNA]</scope>
    <source>
        <strain evidence="2 3">YLB-05</strain>
    </source>
</reference>
<organism evidence="2 3">
    <name type="scientific">Marinomonas piezotolerans</name>
    <dbReference type="NCBI Taxonomy" id="2213058"/>
    <lineage>
        <taxon>Bacteria</taxon>
        <taxon>Pseudomonadati</taxon>
        <taxon>Pseudomonadota</taxon>
        <taxon>Gammaproteobacteria</taxon>
        <taxon>Oceanospirillales</taxon>
        <taxon>Oceanospirillaceae</taxon>
        <taxon>Marinomonas</taxon>
    </lineage>
</organism>
<keyword evidence="1" id="KW-0812">Transmembrane</keyword>
<sequence>MEADNKHSDYPNDEIDLKQLVLAAWATRVKVILSCLVFAALFFGYLFFKVANTPTSTSYYQLIGFTFKNIEEGRYPNGDTFRLEDIIAPSVLNAVYDDLDIQKTGLSLNDFSSQLHVYPYSPERDFIVQKYLAVLNDTNADDVTKAEARLNLNSELNTALKRSARIIFDNKKSALPDELALETVSQVAKTWAQQAIFVRGVTKSDLAIIAPEVISSGIGSKNSTLTQLSSLWSHFTTLKNQINNLTSQPSATTVVDENSNLGVQDLQVLMNNLEVQFVKTPAMWSYEQTNALSLNKSLYSPRLFDISLVEDLDYLIAVDVLGQRIDLVRQNIEGLYSEQFGGIVTDPVTGLALSDLQRLLTDMEQYSLQQMRAPLLQLGISKDPSRVPLYYNFRISQLQREADSLKQQVAAIQNAEKRYVNGGTGSIGGSAEGGQSNSALGQTTTLIPQLGDAFLDKIISMSEKGGDTAYRQDLNKDTITLERSAIELEKQISEIRQYINLFEKAPNDAQSKKLRNSYLEKIDQVFLTTFDRLKVYAEVTQRISNRLRLAQEITKTFSGSPYAISGDYYLQNVSDSSVSMVDIKAELMRYAEIARNLRDKLNMERYGVVNDLYRYLGEPSQGKVQLISKRDILVLVVGLILVGLFSMLITMIVRAIKAKS</sequence>
<evidence type="ECO:0008006" key="4">
    <source>
        <dbReference type="Google" id="ProtNLM"/>
    </source>
</evidence>
<dbReference type="RefSeq" id="WP_115469051.1">
    <property type="nucleotide sequence ID" value="NZ_QKRA01000008.1"/>
</dbReference>
<dbReference type="OrthoDB" id="5699849at2"/>
<keyword evidence="1" id="KW-1133">Transmembrane helix</keyword>
<feature type="transmembrane region" description="Helical" evidence="1">
    <location>
        <begin position="632"/>
        <end position="656"/>
    </location>
</feature>
<keyword evidence="3" id="KW-1185">Reference proteome</keyword>
<name>A0A370U6G6_9GAMM</name>
<evidence type="ECO:0000313" key="2">
    <source>
        <dbReference type="EMBL" id="RDL43372.1"/>
    </source>
</evidence>
<feature type="transmembrane region" description="Helical" evidence="1">
    <location>
        <begin position="31"/>
        <end position="48"/>
    </location>
</feature>
<keyword evidence="1" id="KW-0472">Membrane</keyword>
<dbReference type="AlphaFoldDB" id="A0A370U6G6"/>